<evidence type="ECO:0000313" key="5">
    <source>
        <dbReference type="Proteomes" id="UP001605036"/>
    </source>
</evidence>
<dbReference type="InterPro" id="IPR013083">
    <property type="entry name" value="Znf_RING/FYVE/PHD"/>
</dbReference>
<keyword evidence="1" id="KW-0863">Zinc-finger</keyword>
<dbReference type="EMBL" id="JBHFFA010000007">
    <property type="protein sequence ID" value="KAL2613018.1"/>
    <property type="molecule type" value="Genomic_DNA"/>
</dbReference>
<evidence type="ECO:0000256" key="2">
    <source>
        <dbReference type="SAM" id="MobiDB-lite"/>
    </source>
</evidence>
<dbReference type="SUPFAM" id="SSF57850">
    <property type="entry name" value="RING/U-box"/>
    <property type="match status" value="1"/>
</dbReference>
<keyword evidence="1" id="KW-0479">Metal-binding</keyword>
<comment type="caution">
    <text evidence="4">The sequence shown here is derived from an EMBL/GenBank/DDBJ whole genome shotgun (WGS) entry which is preliminary data.</text>
</comment>
<dbReference type="Proteomes" id="UP001605036">
    <property type="component" value="Unassembled WGS sequence"/>
</dbReference>
<evidence type="ECO:0000313" key="4">
    <source>
        <dbReference type="EMBL" id="KAL2613018.1"/>
    </source>
</evidence>
<feature type="domain" description="RING-type" evidence="3">
    <location>
        <begin position="258"/>
        <end position="281"/>
    </location>
</feature>
<keyword evidence="1" id="KW-0862">Zinc</keyword>
<proteinExistence type="predicted"/>
<name>A0ABD1XZT4_9MARC</name>
<organism evidence="4 5">
    <name type="scientific">Riccia fluitans</name>
    <dbReference type="NCBI Taxonomy" id="41844"/>
    <lineage>
        <taxon>Eukaryota</taxon>
        <taxon>Viridiplantae</taxon>
        <taxon>Streptophyta</taxon>
        <taxon>Embryophyta</taxon>
        <taxon>Marchantiophyta</taxon>
        <taxon>Marchantiopsida</taxon>
        <taxon>Marchantiidae</taxon>
        <taxon>Marchantiales</taxon>
        <taxon>Ricciaceae</taxon>
        <taxon>Riccia</taxon>
    </lineage>
</organism>
<dbReference type="Gene3D" id="3.30.40.10">
    <property type="entry name" value="Zinc/RING finger domain, C3HC4 (zinc finger)"/>
    <property type="match status" value="1"/>
</dbReference>
<feature type="compositionally biased region" description="Basic and acidic residues" evidence="2">
    <location>
        <begin position="15"/>
        <end position="50"/>
    </location>
</feature>
<evidence type="ECO:0000259" key="3">
    <source>
        <dbReference type="PROSITE" id="PS50089"/>
    </source>
</evidence>
<reference evidence="4 5" key="1">
    <citation type="submission" date="2024-09" db="EMBL/GenBank/DDBJ databases">
        <title>Chromosome-scale assembly of Riccia fluitans.</title>
        <authorList>
            <person name="Paukszto L."/>
            <person name="Sawicki J."/>
            <person name="Karawczyk K."/>
            <person name="Piernik-Szablinska J."/>
            <person name="Szczecinska M."/>
            <person name="Mazdziarz M."/>
        </authorList>
    </citation>
    <scope>NUCLEOTIDE SEQUENCE [LARGE SCALE GENOMIC DNA]</scope>
    <source>
        <strain evidence="4">Rf_01</strain>
        <tissue evidence="4">Aerial parts of the thallus</tissue>
    </source>
</reference>
<feature type="region of interest" description="Disordered" evidence="2">
    <location>
        <begin position="1"/>
        <end position="92"/>
    </location>
</feature>
<dbReference type="AlphaFoldDB" id="A0ABD1XZT4"/>
<keyword evidence="5" id="KW-1185">Reference proteome</keyword>
<sequence>MPSGDASADPSPVVDKGKAKVDEQPKKPERKNLDKQDEEQMRRARRENIEANRPGGRVLVGSEPGQSSRTGSDRGHGQGGMDSPCPPRPPMQVEEKAGHVKGFVDQMLHDFKLANQKHDGLQKWLEDFFLKFFEKRLKDMEALHAKIGMLEKEKKEMAERVQFIEHPDLYELLTNKLRGHQIRGHPHAIASWENVNLTCTRKNITFPKDIDKFEANMEDYPELKHALEQNKGLTKYKTNCSVYGDALGFLPHIEAGICKHKFHFNCFWEYASRSRQCPICRVPYPREMYDFFCTIFVPEGAEVINRDTGEVDTGEAGLHPEEFQGGDNEVDIATRNENKVFLITDVSQTLGTWRDQAGICGQSFWTGHRTWTDELSRNHAEEIYNQIMDRFNEAVADRSAHEALFEQMKAVFDSYVNPTAKAHLKPFISGLDTPGLDVDRFLGRVPRATPDDEHTPSGEDGSDYIDELGLLTVARLRREFALLKSRFRGNRPLTRAQARVLFAQSEQAEHSPPQEVTPAEIPMDHVEDIQSPPPDVASKSTKATQESSAHNSEGLEIVPYTPREVRTTVVAMEVPSSPESPRDGMHTRQEFDDWKSYDDLTKEDIDSVLKPRGYVRGDVINMYIKAKFLGLSRDALYGKFFVNTFWFSRVNTLTDKFQNDLYNEDLFIA</sequence>
<protein>
    <recommendedName>
        <fullName evidence="3">RING-type domain-containing protein</fullName>
    </recommendedName>
</protein>
<evidence type="ECO:0000256" key="1">
    <source>
        <dbReference type="PROSITE-ProRule" id="PRU00175"/>
    </source>
</evidence>
<feature type="region of interest" description="Disordered" evidence="2">
    <location>
        <begin position="525"/>
        <end position="555"/>
    </location>
</feature>
<accession>A0ABD1XZT4</accession>
<dbReference type="PROSITE" id="PS50089">
    <property type="entry name" value="ZF_RING_2"/>
    <property type="match status" value="1"/>
</dbReference>
<dbReference type="InterPro" id="IPR001841">
    <property type="entry name" value="Znf_RING"/>
</dbReference>
<gene>
    <name evidence="4" type="ORF">R1flu_024710</name>
</gene>
<feature type="compositionally biased region" description="Polar residues" evidence="2">
    <location>
        <begin position="538"/>
        <end position="551"/>
    </location>
</feature>
<dbReference type="GO" id="GO:0008270">
    <property type="term" value="F:zinc ion binding"/>
    <property type="evidence" value="ECO:0007669"/>
    <property type="project" value="UniProtKB-KW"/>
</dbReference>